<name>A0A444I365_RHILE</name>
<organism evidence="1 2">
    <name type="scientific">Rhizobium leguminosarum</name>
    <dbReference type="NCBI Taxonomy" id="384"/>
    <lineage>
        <taxon>Bacteria</taxon>
        <taxon>Pseudomonadati</taxon>
        <taxon>Pseudomonadota</taxon>
        <taxon>Alphaproteobacteria</taxon>
        <taxon>Hyphomicrobiales</taxon>
        <taxon>Rhizobiaceae</taxon>
        <taxon>Rhizobium/Agrobacterium group</taxon>
        <taxon>Rhizobium</taxon>
    </lineage>
</organism>
<proteinExistence type="predicted"/>
<sequence>MTRLARVDMDAVAPLYPSNKVAGRVAARGEHFEWEPNQATKIHSADPLAVRRPTENELSRPDYVDLTGSRLGRLTVIGVAAEIIGNGQKWVVRCVCGAYETRKARYIKACVAGNNPGSSDPMCDACGYTRKLQLGYHNPKKAAAAAEAIMEAARA</sequence>
<dbReference type="Proteomes" id="UP000283817">
    <property type="component" value="Unassembled WGS sequence"/>
</dbReference>
<gene>
    <name evidence="1" type="ORF">EHI47_11605</name>
</gene>
<accession>A0A444I365</accession>
<dbReference type="RefSeq" id="WP_128410486.1">
    <property type="nucleotide sequence ID" value="NZ_SBHX01000027.1"/>
</dbReference>
<evidence type="ECO:0000313" key="1">
    <source>
        <dbReference type="EMBL" id="RWX32023.1"/>
    </source>
</evidence>
<dbReference type="EMBL" id="SBHX01000027">
    <property type="protein sequence ID" value="RWX32023.1"/>
    <property type="molecule type" value="Genomic_DNA"/>
</dbReference>
<reference evidence="1 2" key="1">
    <citation type="submission" date="2019-01" db="EMBL/GenBank/DDBJ databases">
        <title>RHIZO-ID as a novel technology for direct rhizobia identification.</title>
        <authorList>
            <person name="De Meyer S.E."/>
        </authorList>
    </citation>
    <scope>NUCLEOTIDE SEQUENCE [LARGE SCALE GENOMIC DNA]</scope>
    <source>
        <strain evidence="1 2">WSM448</strain>
    </source>
</reference>
<dbReference type="AlphaFoldDB" id="A0A444I365"/>
<evidence type="ECO:0000313" key="2">
    <source>
        <dbReference type="Proteomes" id="UP000283817"/>
    </source>
</evidence>
<protein>
    <submittedName>
        <fullName evidence="1">Uncharacterized protein</fullName>
    </submittedName>
</protein>
<comment type="caution">
    <text evidence="1">The sequence shown here is derived from an EMBL/GenBank/DDBJ whole genome shotgun (WGS) entry which is preliminary data.</text>
</comment>